<name>A0A6M3X6S7_9ZZZZ</name>
<accession>A0A6M3X6S7</accession>
<proteinExistence type="predicted"/>
<gene>
    <name evidence="1" type="ORF">MM171A02250_0010</name>
    <name evidence="2" type="ORF">MM171B03600_0004</name>
</gene>
<evidence type="ECO:0000313" key="1">
    <source>
        <dbReference type="EMBL" id="QJH92923.1"/>
    </source>
</evidence>
<dbReference type="AlphaFoldDB" id="A0A6M3X6S7"/>
<sequence>MNTHKITLEKIRQSMAIVFSAEEIDGILVDHNEWLGQYIIRCTNELLGNKYAENVIKYPANWVEAFKDRWFPKWLIKRHPIKHEVRDAWLILPDYLKKFAIDMKERKSVNFYCTFEKPGQISAEDEEV</sequence>
<dbReference type="EMBL" id="MT143931">
    <property type="protein sequence ID" value="QJH92923.1"/>
    <property type="molecule type" value="Genomic_DNA"/>
</dbReference>
<organism evidence="1">
    <name type="scientific">viral metagenome</name>
    <dbReference type="NCBI Taxonomy" id="1070528"/>
    <lineage>
        <taxon>unclassified sequences</taxon>
        <taxon>metagenomes</taxon>
        <taxon>organismal metagenomes</taxon>
    </lineage>
</organism>
<protein>
    <submittedName>
        <fullName evidence="1">Uncharacterized protein</fullName>
    </submittedName>
</protein>
<reference evidence="1" key="1">
    <citation type="submission" date="2020-03" db="EMBL/GenBank/DDBJ databases">
        <title>The deep terrestrial virosphere.</title>
        <authorList>
            <person name="Holmfeldt K."/>
            <person name="Nilsson E."/>
            <person name="Simone D."/>
            <person name="Lopez-Fernandez M."/>
            <person name="Wu X."/>
            <person name="de Brujin I."/>
            <person name="Lundin D."/>
            <person name="Andersson A."/>
            <person name="Bertilsson S."/>
            <person name="Dopson M."/>
        </authorList>
    </citation>
    <scope>NUCLEOTIDE SEQUENCE</scope>
    <source>
        <strain evidence="1">MM171A02250</strain>
        <strain evidence="2">MM171B03600</strain>
    </source>
</reference>
<evidence type="ECO:0000313" key="2">
    <source>
        <dbReference type="EMBL" id="QJH93252.1"/>
    </source>
</evidence>
<dbReference type="EMBL" id="MT143960">
    <property type="protein sequence ID" value="QJH93252.1"/>
    <property type="molecule type" value="Genomic_DNA"/>
</dbReference>